<accession>A0A7R9CMY3</accession>
<proteinExistence type="predicted"/>
<organism evidence="1">
    <name type="scientific">Timema cristinae</name>
    <name type="common">Walking stick</name>
    <dbReference type="NCBI Taxonomy" id="61476"/>
    <lineage>
        <taxon>Eukaryota</taxon>
        <taxon>Metazoa</taxon>
        <taxon>Ecdysozoa</taxon>
        <taxon>Arthropoda</taxon>
        <taxon>Hexapoda</taxon>
        <taxon>Insecta</taxon>
        <taxon>Pterygota</taxon>
        <taxon>Neoptera</taxon>
        <taxon>Polyneoptera</taxon>
        <taxon>Phasmatodea</taxon>
        <taxon>Timematodea</taxon>
        <taxon>Timematoidea</taxon>
        <taxon>Timematidae</taxon>
        <taxon>Timema</taxon>
    </lineage>
</organism>
<evidence type="ECO:0000313" key="1">
    <source>
        <dbReference type="EMBL" id="CAD7398832.1"/>
    </source>
</evidence>
<sequence>MCHHNIPGRNSSPKLNVTSEPDYTYTDDLKPTCQPMRLIFHIISRRMPIVVLRKDQKFAIMNLFNFRSSPLRWPNGLRRHCVGLACQRLGAQGIMKAIFRLNVPSFTWKIVLRKTTLSTPDRDSNLDLPVIGSLVYCESSAIDHETTEAYGTNKAPSSHARQIMPVLRLSNGIRQYHILLHLLDNPKQALCHALVLLVRPPGTLPRWVSQHSLYRIVPRSVGVSLNTSAGPGDPTGSVPSRRLRLAALQRDHNHTTPAAVTPPSRRTLKRVRAYVTHIATKCLSTKRRYTGTILQFLKDNNLWVGQGGCLRENGKPYRKNHPSDRDSNLDLPVIGSLVYCKSSALDHGVTEAELSAQNQACYPGKVKTTCADMTRWWSHGLWHLFRIVRIHGDEVEVRI</sequence>
<gene>
    <name evidence="1" type="ORF">TCEB3V08_LOCUS4687</name>
</gene>
<reference evidence="1" key="1">
    <citation type="submission" date="2020-11" db="EMBL/GenBank/DDBJ databases">
        <authorList>
            <person name="Tran Van P."/>
        </authorList>
    </citation>
    <scope>NUCLEOTIDE SEQUENCE</scope>
</reference>
<dbReference type="AlphaFoldDB" id="A0A7R9CMY3"/>
<name>A0A7R9CMY3_TIMCR</name>
<protein>
    <submittedName>
        <fullName evidence="1">Uncharacterized protein</fullName>
    </submittedName>
</protein>
<dbReference type="EMBL" id="OC317750">
    <property type="protein sequence ID" value="CAD7398832.1"/>
    <property type="molecule type" value="Genomic_DNA"/>
</dbReference>